<keyword evidence="6" id="KW-0539">Nucleus</keyword>
<name>V4NKM8_EUTSA</name>
<feature type="domain" description="Myb-like" evidence="7">
    <location>
        <begin position="278"/>
        <end position="328"/>
    </location>
</feature>
<dbReference type="PROSITE" id="PS50090">
    <property type="entry name" value="MYB_LIKE"/>
    <property type="match status" value="2"/>
</dbReference>
<comment type="subcellular location">
    <subcellularLocation>
        <location evidence="1">Nucleus</location>
    </subcellularLocation>
</comment>
<dbReference type="GO" id="GO:0000978">
    <property type="term" value="F:RNA polymerase II cis-regulatory region sequence-specific DNA binding"/>
    <property type="evidence" value="ECO:0007669"/>
    <property type="project" value="TreeGrafter"/>
</dbReference>
<dbReference type="FunFam" id="1.10.10.60:FF:000010">
    <property type="entry name" value="Transcriptional activator Myb isoform A"/>
    <property type="match status" value="1"/>
</dbReference>
<keyword evidence="3" id="KW-0805">Transcription regulation</keyword>
<evidence type="ECO:0000256" key="3">
    <source>
        <dbReference type="ARBA" id="ARBA00023015"/>
    </source>
</evidence>
<dbReference type="GO" id="GO:0000981">
    <property type="term" value="F:DNA-binding transcription factor activity, RNA polymerase II-specific"/>
    <property type="evidence" value="ECO:0007669"/>
    <property type="project" value="TreeGrafter"/>
</dbReference>
<dbReference type="KEGG" id="eus:EUTSA_v10028117mg"/>
<keyword evidence="2" id="KW-0677">Repeat</keyword>
<dbReference type="SMART" id="SM00717">
    <property type="entry name" value="SANT"/>
    <property type="match status" value="2"/>
</dbReference>
<dbReference type="InterPro" id="IPR017930">
    <property type="entry name" value="Myb_dom"/>
</dbReference>
<evidence type="ECO:0000313" key="9">
    <source>
        <dbReference type="EMBL" id="ESQ46946.1"/>
    </source>
</evidence>
<keyword evidence="5" id="KW-0804">Transcription</keyword>
<dbReference type="SUPFAM" id="SSF46689">
    <property type="entry name" value="Homeodomain-like"/>
    <property type="match status" value="1"/>
</dbReference>
<feature type="domain" description="HTH myb-type" evidence="8">
    <location>
        <begin position="285"/>
        <end position="332"/>
    </location>
</feature>
<dbReference type="OrthoDB" id="1087319at2759"/>
<proteinExistence type="predicted"/>
<dbReference type="GO" id="GO:0005634">
    <property type="term" value="C:nucleus"/>
    <property type="evidence" value="ECO:0007669"/>
    <property type="project" value="UniProtKB-SubCell"/>
</dbReference>
<evidence type="ECO:0000256" key="6">
    <source>
        <dbReference type="ARBA" id="ARBA00023242"/>
    </source>
</evidence>
<feature type="domain" description="HTH myb-type" evidence="8">
    <location>
        <begin position="226"/>
        <end position="281"/>
    </location>
</feature>
<organism evidence="9 10">
    <name type="scientific">Eutrema salsugineum</name>
    <name type="common">Saltwater cress</name>
    <name type="synonym">Sisymbrium salsugineum</name>
    <dbReference type="NCBI Taxonomy" id="72664"/>
    <lineage>
        <taxon>Eukaryota</taxon>
        <taxon>Viridiplantae</taxon>
        <taxon>Streptophyta</taxon>
        <taxon>Embryophyta</taxon>
        <taxon>Tracheophyta</taxon>
        <taxon>Spermatophyta</taxon>
        <taxon>Magnoliopsida</taxon>
        <taxon>eudicotyledons</taxon>
        <taxon>Gunneridae</taxon>
        <taxon>Pentapetalae</taxon>
        <taxon>rosids</taxon>
        <taxon>malvids</taxon>
        <taxon>Brassicales</taxon>
        <taxon>Brassicaceae</taxon>
        <taxon>Eutremeae</taxon>
        <taxon>Eutrema</taxon>
    </lineage>
</organism>
<dbReference type="Proteomes" id="UP000030689">
    <property type="component" value="Unassembled WGS sequence"/>
</dbReference>
<dbReference type="PANTHER" id="PTHR45614">
    <property type="entry name" value="MYB PROTEIN-RELATED"/>
    <property type="match status" value="1"/>
</dbReference>
<sequence length="440" mass="49854">MDFSMNISNKDFIINTAHHSLNDDFSYVHKNYPNFFDDNSGQVFLSGWSHQPILTEFSDHFHQNLISLISNQNNDSLNQTLVTTQNLPVSNLPTVEIPSKYPFIGIDSYSGIDNSEEPMNNIANNNTNFMTYNTAISEEPRGIFSNFHDFQGKIMWDDTIHNNGLINSGYGPTFNKFMVESHPIDFPVNNGIKSTTREDMSGGPVMIQANQEKNKKVVMKNKHLKKANITTGKWTLLEDTKLKELVEIYGTKKWGMIAKMVGGRLGKQCRERWHNHLRPNIKMDAWTKEEDQILIEAHKVVGNKWTEIAQQLPGRSENSIKNHWNSTIRRMNLMKAKQNHENANNILENYIGGVTINNDSLNAIKTAGIVENTKDDEKRNLSLGVTTQPTALVVDESSTSTSVTVPELATISWDDYIDQLCESVDDPLMFMQGLENGLVN</sequence>
<gene>
    <name evidence="9" type="ORF">EUTSA_v10028117mg</name>
</gene>
<reference evidence="9 10" key="1">
    <citation type="journal article" date="2013" name="Front. Plant Sci.">
        <title>The Reference Genome of the Halophytic Plant Eutrema salsugineum.</title>
        <authorList>
            <person name="Yang R."/>
            <person name="Jarvis D.E."/>
            <person name="Chen H."/>
            <person name="Beilstein M.A."/>
            <person name="Grimwood J."/>
            <person name="Jenkins J."/>
            <person name="Shu S."/>
            <person name="Prochnik S."/>
            <person name="Xin M."/>
            <person name="Ma C."/>
            <person name="Schmutz J."/>
            <person name="Wing R.A."/>
            <person name="Mitchell-Olds T."/>
            <person name="Schumaker K.S."/>
            <person name="Wang X."/>
        </authorList>
    </citation>
    <scope>NUCLEOTIDE SEQUENCE [LARGE SCALE GENOMIC DNA]</scope>
</reference>
<dbReference type="InterPro" id="IPR009057">
    <property type="entry name" value="Homeodomain-like_sf"/>
</dbReference>
<accession>V4NKM8</accession>
<dbReference type="Pfam" id="PF00249">
    <property type="entry name" value="Myb_DNA-binding"/>
    <property type="match status" value="2"/>
</dbReference>
<keyword evidence="4" id="KW-0238">DNA-binding</keyword>
<keyword evidence="10" id="KW-1185">Reference proteome</keyword>
<dbReference type="PROSITE" id="PS51294">
    <property type="entry name" value="HTH_MYB"/>
    <property type="match status" value="2"/>
</dbReference>
<dbReference type="Gramene" id="ESQ46946">
    <property type="protein sequence ID" value="ESQ46946"/>
    <property type="gene ID" value="EUTSA_v10028117mg"/>
</dbReference>
<dbReference type="AlphaFoldDB" id="V4NKM8"/>
<dbReference type="Gene3D" id="1.10.10.60">
    <property type="entry name" value="Homeodomain-like"/>
    <property type="match status" value="2"/>
</dbReference>
<feature type="domain" description="Myb-like" evidence="7">
    <location>
        <begin position="226"/>
        <end position="277"/>
    </location>
</feature>
<evidence type="ECO:0000259" key="8">
    <source>
        <dbReference type="PROSITE" id="PS51294"/>
    </source>
</evidence>
<evidence type="ECO:0000259" key="7">
    <source>
        <dbReference type="PROSITE" id="PS50090"/>
    </source>
</evidence>
<evidence type="ECO:0000256" key="4">
    <source>
        <dbReference type="ARBA" id="ARBA00023125"/>
    </source>
</evidence>
<evidence type="ECO:0000313" key="10">
    <source>
        <dbReference type="Proteomes" id="UP000030689"/>
    </source>
</evidence>
<dbReference type="PANTHER" id="PTHR45614:SF273">
    <property type="entry name" value="MYB DOMAIN PROTEIN 100-RELATED"/>
    <property type="match status" value="1"/>
</dbReference>
<dbReference type="eggNOG" id="KOG0048">
    <property type="taxonomic scope" value="Eukaryota"/>
</dbReference>
<evidence type="ECO:0000256" key="2">
    <source>
        <dbReference type="ARBA" id="ARBA00022737"/>
    </source>
</evidence>
<dbReference type="OMA" id="IGCHEPV"/>
<dbReference type="CDD" id="cd00167">
    <property type="entry name" value="SANT"/>
    <property type="match status" value="2"/>
</dbReference>
<protein>
    <submittedName>
        <fullName evidence="9">Uncharacterized protein</fullName>
    </submittedName>
</protein>
<dbReference type="InterPro" id="IPR001005">
    <property type="entry name" value="SANT/Myb"/>
</dbReference>
<evidence type="ECO:0000256" key="5">
    <source>
        <dbReference type="ARBA" id="ARBA00023163"/>
    </source>
</evidence>
<dbReference type="EMBL" id="KI517416">
    <property type="protein sequence ID" value="ESQ46946.1"/>
    <property type="molecule type" value="Genomic_DNA"/>
</dbReference>
<dbReference type="InterPro" id="IPR050560">
    <property type="entry name" value="MYB_TF"/>
</dbReference>
<evidence type="ECO:0000256" key="1">
    <source>
        <dbReference type="ARBA" id="ARBA00004123"/>
    </source>
</evidence>